<evidence type="ECO:0000313" key="4">
    <source>
        <dbReference type="EMBL" id="KYP57181.1"/>
    </source>
</evidence>
<feature type="domain" description="MULE transposase" evidence="2">
    <location>
        <begin position="197"/>
        <end position="243"/>
    </location>
</feature>
<evidence type="ECO:0000259" key="2">
    <source>
        <dbReference type="Pfam" id="PF10551"/>
    </source>
</evidence>
<dbReference type="Gramene" id="C.cajan_03347.t">
    <property type="protein sequence ID" value="C.cajan_03347.t"/>
    <property type="gene ID" value="C.cajan_03347"/>
</dbReference>
<reference evidence="3 5" key="1">
    <citation type="journal article" date="2012" name="Nat. Biotechnol.">
        <title>Draft genome sequence of pigeonpea (Cajanus cajan), an orphan legume crop of resource-poor farmers.</title>
        <authorList>
            <person name="Varshney R.K."/>
            <person name="Chen W."/>
            <person name="Li Y."/>
            <person name="Bharti A.K."/>
            <person name="Saxena R.K."/>
            <person name="Schlueter J.A."/>
            <person name="Donoghue M.T."/>
            <person name="Azam S."/>
            <person name="Fan G."/>
            <person name="Whaley A.M."/>
            <person name="Farmer A.D."/>
            <person name="Sheridan J."/>
            <person name="Iwata A."/>
            <person name="Tuteja R."/>
            <person name="Penmetsa R.V."/>
            <person name="Wu W."/>
            <person name="Upadhyaya H.D."/>
            <person name="Yang S.P."/>
            <person name="Shah T."/>
            <person name="Saxena K.B."/>
            <person name="Michael T."/>
            <person name="McCombie W.R."/>
            <person name="Yang B."/>
            <person name="Zhang G."/>
            <person name="Yang H."/>
            <person name="Wang J."/>
            <person name="Spillane C."/>
            <person name="Cook D.R."/>
            <person name="May G.D."/>
            <person name="Xu X."/>
            <person name="Jackson S.A."/>
        </authorList>
    </citation>
    <scope>NUCLEOTIDE SEQUENCE [LARGE SCALE GENOMIC DNA]</scope>
    <source>
        <strain evidence="5">cv. Asha</strain>
    </source>
</reference>
<dbReference type="PANTHER" id="PTHR31973:SF195">
    <property type="entry name" value="MUDR FAMILY TRANSPOSASE"/>
    <property type="match status" value="1"/>
</dbReference>
<evidence type="ECO:0000313" key="3">
    <source>
        <dbReference type="EMBL" id="KYP57167.1"/>
    </source>
</evidence>
<dbReference type="PANTHER" id="PTHR31973">
    <property type="entry name" value="POLYPROTEIN, PUTATIVE-RELATED"/>
    <property type="match status" value="1"/>
</dbReference>
<proteinExistence type="predicted"/>
<dbReference type="AlphaFoldDB" id="A0A151SQQ9"/>
<evidence type="ECO:0000313" key="5">
    <source>
        <dbReference type="Proteomes" id="UP000075243"/>
    </source>
</evidence>
<dbReference type="Proteomes" id="UP000075243">
    <property type="component" value="Chromosome 11"/>
</dbReference>
<keyword evidence="5" id="KW-1185">Reference proteome</keyword>
<dbReference type="STRING" id="3821.A0A151SQQ9"/>
<accession>A0A151SQQ9</accession>
<protein>
    <recommendedName>
        <fullName evidence="2">MULE transposase domain-containing protein</fullName>
    </recommendedName>
</protein>
<dbReference type="EMBL" id="CM003613">
    <property type="protein sequence ID" value="KYP57167.1"/>
    <property type="molecule type" value="Genomic_DNA"/>
</dbReference>
<sequence length="253" mass="30092">MSTRDNVSEFSEDEQEYEKPDNEREAHVTLSPFYHNFHCQVLEESEFLNRYENTSGTNNPLNELWVGKLFESKEATEFAIKQFHIDHSFDFVVEKSRFDKYISRCTKYDNGYEWWIRASFSKFRNKWEIKKINGVHTCITSIISQDHHKLDSNVIASHIHGLVNENPSIPIKKLIVEIQTYHGYTRTYKKAWLAKQKEKYHGTLLTAITQDDNQNLFPLAFTIVKGETKEAWVWFLHYLKVCHITIKFMHHIR</sequence>
<dbReference type="Gramene" id="C.cajan_03361.t">
    <property type="protein sequence ID" value="C.cajan_03361.t"/>
    <property type="gene ID" value="C.cajan_03361"/>
</dbReference>
<dbReference type="Pfam" id="PF10551">
    <property type="entry name" value="MULE"/>
    <property type="match status" value="1"/>
</dbReference>
<evidence type="ECO:0000256" key="1">
    <source>
        <dbReference type="SAM" id="MobiDB-lite"/>
    </source>
</evidence>
<dbReference type="EMBL" id="CM003613">
    <property type="protein sequence ID" value="KYP57181.1"/>
    <property type="molecule type" value="Genomic_DNA"/>
</dbReference>
<gene>
    <name evidence="3" type="ORF">KK1_003425</name>
    <name evidence="4" type="ORF">KK1_003439</name>
</gene>
<name>A0A151SQQ9_CAJCA</name>
<feature type="region of interest" description="Disordered" evidence="1">
    <location>
        <begin position="1"/>
        <end position="23"/>
    </location>
</feature>
<dbReference type="InterPro" id="IPR018289">
    <property type="entry name" value="MULE_transposase_dom"/>
</dbReference>
<organism evidence="3 5">
    <name type="scientific">Cajanus cajan</name>
    <name type="common">Pigeon pea</name>
    <name type="synonym">Cajanus indicus</name>
    <dbReference type="NCBI Taxonomy" id="3821"/>
    <lineage>
        <taxon>Eukaryota</taxon>
        <taxon>Viridiplantae</taxon>
        <taxon>Streptophyta</taxon>
        <taxon>Embryophyta</taxon>
        <taxon>Tracheophyta</taxon>
        <taxon>Spermatophyta</taxon>
        <taxon>Magnoliopsida</taxon>
        <taxon>eudicotyledons</taxon>
        <taxon>Gunneridae</taxon>
        <taxon>Pentapetalae</taxon>
        <taxon>rosids</taxon>
        <taxon>fabids</taxon>
        <taxon>Fabales</taxon>
        <taxon>Fabaceae</taxon>
        <taxon>Papilionoideae</taxon>
        <taxon>50 kb inversion clade</taxon>
        <taxon>NPAAA clade</taxon>
        <taxon>indigoferoid/millettioid clade</taxon>
        <taxon>Phaseoleae</taxon>
        <taxon>Cajanus</taxon>
    </lineage>
</organism>